<comment type="subcellular location">
    <subcellularLocation>
        <location evidence="2">Chromosome</location>
        <location evidence="2">Telomere</location>
    </subcellularLocation>
    <subcellularLocation>
        <location evidence="1">Nucleus</location>
    </subcellularLocation>
</comment>
<dbReference type="SUPFAM" id="SSF50249">
    <property type="entry name" value="Nucleic acid-binding proteins"/>
    <property type="match status" value="2"/>
</dbReference>
<protein>
    <recommendedName>
        <fullName evidence="4">Protection of telomeres protein 1</fullName>
    </recommendedName>
</protein>
<comment type="caution">
    <text evidence="11">The sequence shown here is derived from an EMBL/GenBank/DDBJ whole genome shotgun (WGS) entry which is preliminary data.</text>
</comment>
<dbReference type="InterPro" id="IPR028389">
    <property type="entry name" value="POT1"/>
</dbReference>
<dbReference type="InterPro" id="IPR011564">
    <property type="entry name" value="Telomer_end-bd_POT1/Cdc13"/>
</dbReference>
<evidence type="ECO:0000259" key="10">
    <source>
        <dbReference type="SMART" id="SM00976"/>
    </source>
</evidence>
<proteinExistence type="inferred from homology"/>
<dbReference type="EMBL" id="LAYC01000003">
    <property type="protein sequence ID" value="KYK55658.1"/>
    <property type="molecule type" value="Genomic_DNA"/>
</dbReference>
<reference evidence="11 12" key="1">
    <citation type="journal article" date="2016" name="Sci. Rep.">
        <title>Insights into Adaptations to a Near-Obligate Nematode Endoparasitic Lifestyle from the Finished Genome of Drechmeria coniospora.</title>
        <authorList>
            <person name="Zhang L."/>
            <person name="Zhou Z."/>
            <person name="Guo Q."/>
            <person name="Fokkens L."/>
            <person name="Miskei M."/>
            <person name="Pocsi I."/>
            <person name="Zhang W."/>
            <person name="Chen M."/>
            <person name="Wang L."/>
            <person name="Sun Y."/>
            <person name="Donzelli B.G."/>
            <person name="Gibson D.M."/>
            <person name="Nelson D.R."/>
            <person name="Luo J.G."/>
            <person name="Rep M."/>
            <person name="Liu H."/>
            <person name="Yang S."/>
            <person name="Wang J."/>
            <person name="Krasnoff S.B."/>
            <person name="Xu Y."/>
            <person name="Molnar I."/>
            <person name="Lin M."/>
        </authorList>
    </citation>
    <scope>NUCLEOTIDE SEQUENCE [LARGE SCALE GENOMIC DNA]</scope>
    <source>
        <strain evidence="11 12">ARSEF 6962</strain>
    </source>
</reference>
<feature type="compositionally biased region" description="Basic residues" evidence="9">
    <location>
        <begin position="384"/>
        <end position="404"/>
    </location>
</feature>
<evidence type="ECO:0000256" key="4">
    <source>
        <dbReference type="ARBA" id="ARBA00015253"/>
    </source>
</evidence>
<dbReference type="GO" id="GO:0016233">
    <property type="term" value="P:telomere capping"/>
    <property type="evidence" value="ECO:0007669"/>
    <property type="project" value="TreeGrafter"/>
</dbReference>
<keyword evidence="5" id="KW-0158">Chromosome</keyword>
<dbReference type="FunFam" id="2.40.50.140:FF:000303">
    <property type="entry name" value="Protection of telomeres protein 1"/>
    <property type="match status" value="1"/>
</dbReference>
<dbReference type="PANTHER" id="PTHR14513:SF0">
    <property type="entry name" value="PROTECTION OF TELOMERES PROTEIN 1"/>
    <property type="match status" value="1"/>
</dbReference>
<feature type="region of interest" description="Disordered" evidence="9">
    <location>
        <begin position="373"/>
        <end position="412"/>
    </location>
</feature>
<evidence type="ECO:0000256" key="2">
    <source>
        <dbReference type="ARBA" id="ARBA00004574"/>
    </source>
</evidence>
<evidence type="ECO:0000256" key="6">
    <source>
        <dbReference type="ARBA" id="ARBA00022895"/>
    </source>
</evidence>
<dbReference type="GO" id="GO:0032210">
    <property type="term" value="P:regulation of telomere maintenance via telomerase"/>
    <property type="evidence" value="ECO:0007669"/>
    <property type="project" value="TreeGrafter"/>
</dbReference>
<dbReference type="PANTHER" id="PTHR14513">
    <property type="entry name" value="PROTECTION OF TELOMERES 1"/>
    <property type="match status" value="1"/>
</dbReference>
<evidence type="ECO:0000256" key="7">
    <source>
        <dbReference type="ARBA" id="ARBA00023125"/>
    </source>
</evidence>
<accession>A0A151GEZ1</accession>
<feature type="domain" description="Telomeric single stranded DNA binding POT1/Cdc13" evidence="10">
    <location>
        <begin position="13"/>
        <end position="152"/>
    </location>
</feature>
<dbReference type="SMART" id="SM00976">
    <property type="entry name" value="Telo_bind"/>
    <property type="match status" value="1"/>
</dbReference>
<dbReference type="GeneID" id="63720265"/>
<keyword evidence="12" id="KW-1185">Reference proteome</keyword>
<comment type="similarity">
    <text evidence="3">Belongs to the telombin family.</text>
</comment>
<dbReference type="RefSeq" id="XP_040655010.1">
    <property type="nucleotide sequence ID" value="XM_040804906.1"/>
</dbReference>
<gene>
    <name evidence="11" type="ORF">DCS_07622</name>
</gene>
<keyword evidence="7" id="KW-0238">DNA-binding</keyword>
<evidence type="ECO:0000256" key="3">
    <source>
        <dbReference type="ARBA" id="ARBA00008442"/>
    </source>
</evidence>
<dbReference type="InterPro" id="IPR012340">
    <property type="entry name" value="NA-bd_OB-fold"/>
</dbReference>
<dbReference type="InterPro" id="IPR032042">
    <property type="entry name" value="POT1PC"/>
</dbReference>
<evidence type="ECO:0000256" key="8">
    <source>
        <dbReference type="ARBA" id="ARBA00023242"/>
    </source>
</evidence>
<evidence type="ECO:0000256" key="1">
    <source>
        <dbReference type="ARBA" id="ARBA00004123"/>
    </source>
</evidence>
<evidence type="ECO:0000256" key="5">
    <source>
        <dbReference type="ARBA" id="ARBA00022454"/>
    </source>
</evidence>
<dbReference type="InParanoid" id="A0A151GEZ1"/>
<organism evidence="11 12">
    <name type="scientific">Drechmeria coniospora</name>
    <name type="common">Nematophagous fungus</name>
    <name type="synonym">Meria coniospora</name>
    <dbReference type="NCBI Taxonomy" id="98403"/>
    <lineage>
        <taxon>Eukaryota</taxon>
        <taxon>Fungi</taxon>
        <taxon>Dikarya</taxon>
        <taxon>Ascomycota</taxon>
        <taxon>Pezizomycotina</taxon>
        <taxon>Sordariomycetes</taxon>
        <taxon>Hypocreomycetidae</taxon>
        <taxon>Hypocreales</taxon>
        <taxon>Ophiocordycipitaceae</taxon>
        <taxon>Drechmeria</taxon>
    </lineage>
</organism>
<feature type="region of interest" description="Disordered" evidence="9">
    <location>
        <begin position="613"/>
        <end position="636"/>
    </location>
</feature>
<evidence type="ECO:0000313" key="12">
    <source>
        <dbReference type="Proteomes" id="UP000076580"/>
    </source>
</evidence>
<evidence type="ECO:0000256" key="9">
    <source>
        <dbReference type="SAM" id="MobiDB-lite"/>
    </source>
</evidence>
<dbReference type="GO" id="GO:0010521">
    <property type="term" value="F:telomerase inhibitor activity"/>
    <property type="evidence" value="ECO:0007669"/>
    <property type="project" value="TreeGrafter"/>
</dbReference>
<dbReference type="GO" id="GO:0098505">
    <property type="term" value="F:G-rich strand telomeric DNA binding"/>
    <property type="evidence" value="ECO:0007669"/>
    <property type="project" value="TreeGrafter"/>
</dbReference>
<keyword evidence="8" id="KW-0539">Nucleus</keyword>
<dbReference type="Pfam" id="PF02765">
    <property type="entry name" value="POT1"/>
    <property type="match status" value="1"/>
</dbReference>
<feature type="region of interest" description="Disordered" evidence="9">
    <location>
        <begin position="512"/>
        <end position="533"/>
    </location>
</feature>
<dbReference type="GO" id="GO:0000783">
    <property type="term" value="C:nuclear telomere cap complex"/>
    <property type="evidence" value="ECO:0007669"/>
    <property type="project" value="TreeGrafter"/>
</dbReference>
<sequence>MALQQCKELPPGFETIKDVLDGKCSAGRLVDVIGLVTDFRAPVETKGTDWKCQIRLYDQSVEDSVEDSLLLNVFRAESDMPTARCGDVIMIFKAKVQKFQSMYFSLCSNWSTCIYVFEASKIPRPPEDPSNALRPFSKKDASRLTSRTEKAFVSHLYHAINKERVPSVDHFEAMSVRSVNIKNKFRELTDVREHNFVNTVAQLVREPYDLGDKITLWVSDYTENHSFYHFSFSGGKDESGRVGDPYGYLDKYSTNRQKPDWTGPFGKRSMQITCFEPHTTAIREQKISNGSWVDLRNVQIKFGHNASNLEGFLRGEGLAPSQKLNIHHLDPTEDPESISPQLKNAIRRKRDYEKLKKSQLKEISEAAAAGLKRKQGLELDSGKPKKPNSKARRAAARAASHAKRTSSEANTSSLSVAIPDLNTQGDFFILFRCSKISPLTKTVKCEHGGKGTSFVAEMMELVYQDTTINGAPVKLQLPFINANFRTNVRVVDFMPSDLRGFSRPKRKKKAEFQCLSDQSESGTDTETDEEISMQSDAATDWEWRFYLQLEDAVAPHGQQKNRFWVFVDDQAAQCMVDLDAADLTVDQERLALLQQRMFILWGDLEEYKSRLEKRAKAAGQAPEDSDEEHKGGHDGSPFSNRPFSCCIRQYGVKCIEQKACRADAGEGRRWQRMFALFGTKIATS</sequence>
<dbReference type="Proteomes" id="UP000076580">
    <property type="component" value="Chromosome 03"/>
</dbReference>
<evidence type="ECO:0000313" key="11">
    <source>
        <dbReference type="EMBL" id="KYK55658.1"/>
    </source>
</evidence>
<dbReference type="Gene3D" id="2.40.50.140">
    <property type="entry name" value="Nucleic acid-binding proteins"/>
    <property type="match status" value="2"/>
</dbReference>
<dbReference type="STRING" id="98403.A0A151GEZ1"/>
<name>A0A151GEZ1_DRECN</name>
<dbReference type="AlphaFoldDB" id="A0A151GEZ1"/>
<dbReference type="Pfam" id="PF16686">
    <property type="entry name" value="POT1PC"/>
    <property type="match status" value="1"/>
</dbReference>
<keyword evidence="6" id="KW-0779">Telomere</keyword>